<keyword evidence="7" id="KW-1185">Reference proteome</keyword>
<comment type="caution">
    <text evidence="6">The sequence shown here is derived from an EMBL/GenBank/DDBJ whole genome shotgun (WGS) entry which is preliminary data.</text>
</comment>
<evidence type="ECO:0000259" key="5">
    <source>
        <dbReference type="Pfam" id="PF01764"/>
    </source>
</evidence>
<dbReference type="InterPro" id="IPR029058">
    <property type="entry name" value="AB_hydrolase_fold"/>
</dbReference>
<evidence type="ECO:0000256" key="1">
    <source>
        <dbReference type="ARBA" id="ARBA00023157"/>
    </source>
</evidence>
<dbReference type="SUPFAM" id="SSF53474">
    <property type="entry name" value="alpha/beta-Hydrolases"/>
    <property type="match status" value="1"/>
</dbReference>
<dbReference type="AlphaFoldDB" id="A0A8H4QWK6"/>
<protein>
    <recommendedName>
        <fullName evidence="5">Fungal lipase-type domain-containing protein</fullName>
    </recommendedName>
</protein>
<accession>A0A8H4QWK6</accession>
<evidence type="ECO:0000256" key="2">
    <source>
        <dbReference type="ARBA" id="ARBA00043996"/>
    </source>
</evidence>
<reference evidence="6 7" key="1">
    <citation type="submission" date="2019-12" db="EMBL/GenBank/DDBJ databases">
        <authorList>
            <person name="Floudas D."/>
            <person name="Bentzer J."/>
            <person name="Ahren D."/>
            <person name="Johansson T."/>
            <person name="Persson P."/>
            <person name="Tunlid A."/>
        </authorList>
    </citation>
    <scope>NUCLEOTIDE SEQUENCE [LARGE SCALE GENOMIC DNA]</scope>
    <source>
        <strain evidence="6 7">CBS 102.39</strain>
    </source>
</reference>
<dbReference type="CDD" id="cd00519">
    <property type="entry name" value="Lipase_3"/>
    <property type="match status" value="1"/>
</dbReference>
<evidence type="ECO:0000256" key="3">
    <source>
        <dbReference type="ARBA" id="ARBA00047591"/>
    </source>
</evidence>
<comment type="similarity">
    <text evidence="2">Belongs to the AB hydrolase superfamily. Lipase family. Class 3 subfamily.</text>
</comment>
<gene>
    <name evidence="6" type="ORF">D9613_011535</name>
</gene>
<feature type="domain" description="Fungal lipase-type" evidence="5">
    <location>
        <begin position="123"/>
        <end position="241"/>
    </location>
</feature>
<dbReference type="InterPro" id="IPR002921">
    <property type="entry name" value="Fungal_lipase-type"/>
</dbReference>
<proteinExistence type="inferred from homology"/>
<dbReference type="GO" id="GO:0006629">
    <property type="term" value="P:lipid metabolic process"/>
    <property type="evidence" value="ECO:0007669"/>
    <property type="project" value="InterPro"/>
</dbReference>
<organism evidence="6 7">
    <name type="scientific">Agrocybe pediades</name>
    <dbReference type="NCBI Taxonomy" id="84607"/>
    <lineage>
        <taxon>Eukaryota</taxon>
        <taxon>Fungi</taxon>
        <taxon>Dikarya</taxon>
        <taxon>Basidiomycota</taxon>
        <taxon>Agaricomycotina</taxon>
        <taxon>Agaricomycetes</taxon>
        <taxon>Agaricomycetidae</taxon>
        <taxon>Agaricales</taxon>
        <taxon>Agaricineae</taxon>
        <taxon>Strophariaceae</taxon>
        <taxon>Agrocybe</taxon>
    </lineage>
</organism>
<name>A0A8H4QWK6_9AGAR</name>
<dbReference type="InterPro" id="IPR051218">
    <property type="entry name" value="Sec_MonoDiacylglyc_Lipase"/>
</dbReference>
<dbReference type="Gene3D" id="3.40.50.1820">
    <property type="entry name" value="alpha/beta hydrolase"/>
    <property type="match status" value="1"/>
</dbReference>
<evidence type="ECO:0000313" key="7">
    <source>
        <dbReference type="Proteomes" id="UP000521872"/>
    </source>
</evidence>
<comment type="catalytic activity">
    <reaction evidence="3">
        <text>a diacylglycerol + H2O = a monoacylglycerol + a fatty acid + H(+)</text>
        <dbReference type="Rhea" id="RHEA:32731"/>
        <dbReference type="ChEBI" id="CHEBI:15377"/>
        <dbReference type="ChEBI" id="CHEBI:15378"/>
        <dbReference type="ChEBI" id="CHEBI:17408"/>
        <dbReference type="ChEBI" id="CHEBI:18035"/>
        <dbReference type="ChEBI" id="CHEBI:28868"/>
    </reaction>
</comment>
<evidence type="ECO:0000256" key="4">
    <source>
        <dbReference type="ARBA" id="ARBA00048461"/>
    </source>
</evidence>
<dbReference type="PANTHER" id="PTHR45856:SF25">
    <property type="entry name" value="FUNGAL LIPASE-LIKE DOMAIN-CONTAINING PROTEIN"/>
    <property type="match status" value="1"/>
</dbReference>
<keyword evidence="1" id="KW-1015">Disulfide bond</keyword>
<sequence length="358" mass="40857">MSFSKAYVLTEEQRRMYASEKLENFRWISKLVATYSPYTLTDADLVPESLYLELAELGQFAELAYSSVPIKFLIQNFSQLSKPGYPLEHYDALNNTLLVDSFFGSCADVPVYIAYRPSTRQLVVAISGTSSTKQALHDLRALKTLHPSSRGSVHTGFWALFQGIKERTLNSIRQGIKVHSPVELVLTGHSMGGSLAYLLCMELLTDDIYLRTSIPLALAVFGAPRTGDEKLVTYFHELVQGRPFKEYSVKGYNDGEFLCVPALPPVWFGYRHFCKEPIYTTGGKLYRIPATESEHALFRVISDNETDGKPYFFPKGGHNYYNGRDLERFARRINWLDRARPDEPGWEERYDEIMKKHT</sequence>
<dbReference type="Pfam" id="PF01764">
    <property type="entry name" value="Lipase_3"/>
    <property type="match status" value="1"/>
</dbReference>
<dbReference type="EMBL" id="JAACJL010000018">
    <property type="protein sequence ID" value="KAF4618204.1"/>
    <property type="molecule type" value="Genomic_DNA"/>
</dbReference>
<dbReference type="PANTHER" id="PTHR45856">
    <property type="entry name" value="ALPHA/BETA-HYDROLASES SUPERFAMILY PROTEIN"/>
    <property type="match status" value="1"/>
</dbReference>
<dbReference type="Proteomes" id="UP000521872">
    <property type="component" value="Unassembled WGS sequence"/>
</dbReference>
<evidence type="ECO:0000313" key="6">
    <source>
        <dbReference type="EMBL" id="KAF4618204.1"/>
    </source>
</evidence>
<comment type="catalytic activity">
    <reaction evidence="4">
        <text>a monoacylglycerol + H2O = glycerol + a fatty acid + H(+)</text>
        <dbReference type="Rhea" id="RHEA:15245"/>
        <dbReference type="ChEBI" id="CHEBI:15377"/>
        <dbReference type="ChEBI" id="CHEBI:15378"/>
        <dbReference type="ChEBI" id="CHEBI:17408"/>
        <dbReference type="ChEBI" id="CHEBI:17754"/>
        <dbReference type="ChEBI" id="CHEBI:28868"/>
    </reaction>
</comment>